<sequence length="370" mass="43457">MLTAQINNQPINCYDNKYDRDTLKKWADKGILQCPVCYGKYEYCHGKLVSPYFRHKDKTKCEIIYSEPETEEHIQGKIALFNWIKKQNGVVKAVMEGYIEETKQRPDIMFEFGGQQYVIEFQCTPIASEQIERHELYQAAKINDIWIGGKEKYSTGRTHIENIAYAMFDYQKNTLSKVKDLLNKNLLPYNNLPLWNFNEIPLENVMFDGKFTFVNQIMEKYVDLSMKKHNAELKKQEQRRDIHSLVEVCKVIPEWYVQVCHHCKNDILEGKSSSPYLIMMKFASDITAPFTMFIKENLIDVCVTEMYNRRIKNNSTNCGKCYWQKATKFVKIETLKYSDNQQLVSVIKEYFSKQLQKAVINKYMGGITNG</sequence>
<evidence type="ECO:0000259" key="1">
    <source>
        <dbReference type="Pfam" id="PF06054"/>
    </source>
</evidence>
<protein>
    <submittedName>
        <fullName evidence="2">Competence protein</fullName>
    </submittedName>
</protein>
<evidence type="ECO:0000313" key="2">
    <source>
        <dbReference type="EMBL" id="DAF47950.1"/>
    </source>
</evidence>
<accession>A0A8S5SAK0</accession>
<dbReference type="InterPro" id="IPR010330">
    <property type="entry name" value="CoiA_nuc"/>
</dbReference>
<organism evidence="2">
    <name type="scientific">Siphoviridae sp. ctgaY24</name>
    <dbReference type="NCBI Taxonomy" id="2827911"/>
    <lineage>
        <taxon>Viruses</taxon>
        <taxon>Duplodnaviria</taxon>
        <taxon>Heunggongvirae</taxon>
        <taxon>Uroviricota</taxon>
        <taxon>Caudoviricetes</taxon>
    </lineage>
</organism>
<name>A0A8S5SAK0_9CAUD</name>
<reference evidence="2" key="1">
    <citation type="journal article" date="2021" name="Proc. Natl. Acad. Sci. U.S.A.">
        <title>A Catalog of Tens of Thousands of Viruses from Human Metagenomes Reveals Hidden Associations with Chronic Diseases.</title>
        <authorList>
            <person name="Tisza M.J."/>
            <person name="Buck C.B."/>
        </authorList>
    </citation>
    <scope>NUCLEOTIDE SEQUENCE</scope>
    <source>
        <strain evidence="2">CtgaY24</strain>
    </source>
</reference>
<dbReference type="Pfam" id="PF06054">
    <property type="entry name" value="CoiA_nuc"/>
    <property type="match status" value="1"/>
</dbReference>
<feature type="domain" description="Competence protein CoiA nuclease-like" evidence="1">
    <location>
        <begin position="69"/>
        <end position="173"/>
    </location>
</feature>
<dbReference type="EMBL" id="BK032562">
    <property type="protein sequence ID" value="DAF47950.1"/>
    <property type="molecule type" value="Genomic_DNA"/>
</dbReference>
<proteinExistence type="predicted"/>